<proteinExistence type="inferred from homology"/>
<dbReference type="EMBL" id="SELW01000405">
    <property type="protein sequence ID" value="TID28317.1"/>
    <property type="molecule type" value="Genomic_DNA"/>
</dbReference>
<keyword evidence="4" id="KW-1185">Reference proteome</keyword>
<comment type="caution">
    <text evidence="3">The sequence shown here is derived from an EMBL/GenBank/DDBJ whole genome shotgun (WGS) entry which is preliminary data.</text>
</comment>
<evidence type="ECO:0000313" key="4">
    <source>
        <dbReference type="Proteomes" id="UP000307173"/>
    </source>
</evidence>
<dbReference type="PANTHER" id="PTHR16255">
    <property type="entry name" value="REQUIRED FOR MEIOTIC NUCLEAR DIVISION PROTEIN 1 HOMOLOG"/>
    <property type="match status" value="1"/>
</dbReference>
<dbReference type="InterPro" id="IPR003734">
    <property type="entry name" value="DUF155"/>
</dbReference>
<evidence type="ECO:0000259" key="2">
    <source>
        <dbReference type="Pfam" id="PF02582"/>
    </source>
</evidence>
<reference evidence="3 4" key="1">
    <citation type="journal article" date="2019" name="Front. Genet.">
        <title>Whole-Genome Sequencing of the Opportunistic Yeast Pathogen Candida inconspicua Uncovers Its Hybrid Origin.</title>
        <authorList>
            <person name="Mixao V."/>
            <person name="Hansen A.P."/>
            <person name="Saus E."/>
            <person name="Boekhout T."/>
            <person name="Lass-Florl C."/>
            <person name="Gabaldon T."/>
        </authorList>
    </citation>
    <scope>NUCLEOTIDE SEQUENCE [LARGE SCALE GENOMIC DNA]</scope>
    <source>
        <strain evidence="3 4">CBS 180</strain>
    </source>
</reference>
<dbReference type="GO" id="GO:0005739">
    <property type="term" value="C:mitochondrion"/>
    <property type="evidence" value="ECO:0007669"/>
    <property type="project" value="UniProtKB-ARBA"/>
</dbReference>
<dbReference type="AlphaFoldDB" id="A0A4T0X0V7"/>
<dbReference type="PANTHER" id="PTHR16255:SF1">
    <property type="entry name" value="REQUIRED FOR MEIOTIC NUCLEAR DIVISION PROTEIN 1 HOMOLOG"/>
    <property type="match status" value="1"/>
</dbReference>
<feature type="domain" description="DUF155" evidence="2">
    <location>
        <begin position="133"/>
        <end position="313"/>
    </location>
</feature>
<protein>
    <recommendedName>
        <fullName evidence="2">DUF155 domain-containing protein</fullName>
    </recommendedName>
</protein>
<comment type="similarity">
    <text evidence="1">Belongs to the RMD1/sif2 family.</text>
</comment>
<evidence type="ECO:0000256" key="1">
    <source>
        <dbReference type="ARBA" id="ARBA00008306"/>
    </source>
</evidence>
<dbReference type="OrthoDB" id="242766at2759"/>
<sequence length="383" mass="43848">MINRLSNLVKTSQSNFGFERVCFGLCGRRSYTQPGSNSVASQQRKKVLTYQTTPPVNADILAGSETLIHPAFVTRSNLTTYLDKLVKPVVSVTKAESYNLEEIKQILVEKKINPIQIVPGECLTFKWTNNQEVFVFKFGTIVAWNVNELEVVEKILPLFESAEITPYKYQSEDLDFVELECKDEEKCESYVAKENEIICLKAPTPQQRLLDMLAFSYGISRSTRLAILEEAVETHIQTTKSTIDKLADGEKIAVNSKDTLRLSGRLLLLRGKLNLYSELVETPDIYWSESRLERIHDRISNALDIAKRVNILNRKLDYLTEESEALISVISKRTEVNLELIIIYLIMIEVAFELYHFYERLGGQYSIEYFREKLHGTGSPPQQ</sequence>
<evidence type="ECO:0000313" key="3">
    <source>
        <dbReference type="EMBL" id="TID28317.1"/>
    </source>
</evidence>
<organism evidence="3 4">
    <name type="scientific">Pichia inconspicua</name>
    <dbReference type="NCBI Taxonomy" id="52247"/>
    <lineage>
        <taxon>Eukaryota</taxon>
        <taxon>Fungi</taxon>
        <taxon>Dikarya</taxon>
        <taxon>Ascomycota</taxon>
        <taxon>Saccharomycotina</taxon>
        <taxon>Pichiomycetes</taxon>
        <taxon>Pichiales</taxon>
        <taxon>Pichiaceae</taxon>
        <taxon>Pichia</taxon>
    </lineage>
</organism>
<name>A0A4T0X0V7_9ASCO</name>
<dbReference type="Pfam" id="PF02582">
    <property type="entry name" value="DUF155"/>
    <property type="match status" value="1"/>
</dbReference>
<dbReference type="GO" id="GO:0070131">
    <property type="term" value="P:positive regulation of mitochondrial translation"/>
    <property type="evidence" value="ECO:0007669"/>
    <property type="project" value="TreeGrafter"/>
</dbReference>
<accession>A0A4T0X0V7</accession>
<dbReference type="InterPro" id="IPR051624">
    <property type="entry name" value="RMD1/Sad1-interacting"/>
</dbReference>
<gene>
    <name evidence="3" type="ORF">CANINC_002494</name>
</gene>
<dbReference type="Proteomes" id="UP000307173">
    <property type="component" value="Unassembled WGS sequence"/>
</dbReference>